<dbReference type="PANTHER" id="PTHR32278:SF116">
    <property type="entry name" value="F-BOX PROTEIN PP2-B10-LIKE"/>
    <property type="match status" value="1"/>
</dbReference>
<gene>
    <name evidence="1" type="ORF">Salat_1721500</name>
</gene>
<reference evidence="1" key="1">
    <citation type="submission" date="2020-06" db="EMBL/GenBank/DDBJ databases">
        <authorList>
            <person name="Li T."/>
            <person name="Hu X."/>
            <person name="Zhang T."/>
            <person name="Song X."/>
            <person name="Zhang H."/>
            <person name="Dai N."/>
            <person name="Sheng W."/>
            <person name="Hou X."/>
            <person name="Wei L."/>
        </authorList>
    </citation>
    <scope>NUCLEOTIDE SEQUENCE</scope>
    <source>
        <strain evidence="1">3651</strain>
        <tissue evidence="1">Leaf</tissue>
    </source>
</reference>
<evidence type="ECO:0000313" key="2">
    <source>
        <dbReference type="Proteomes" id="UP001293254"/>
    </source>
</evidence>
<dbReference type="PANTHER" id="PTHR32278">
    <property type="entry name" value="F-BOX DOMAIN-CONTAINING PROTEIN"/>
    <property type="match status" value="1"/>
</dbReference>
<dbReference type="Pfam" id="PF14299">
    <property type="entry name" value="PP2"/>
    <property type="match status" value="1"/>
</dbReference>
<comment type="caution">
    <text evidence="1">The sequence shown here is derived from an EMBL/GenBank/DDBJ whole genome shotgun (WGS) entry which is preliminary data.</text>
</comment>
<dbReference type="InterPro" id="IPR025886">
    <property type="entry name" value="PP2-like"/>
</dbReference>
<keyword evidence="2" id="KW-1185">Reference proteome</keyword>
<reference evidence="1" key="2">
    <citation type="journal article" date="2024" name="Plant">
        <title>Genomic evolution and insights into agronomic trait innovations of Sesamum species.</title>
        <authorList>
            <person name="Miao H."/>
            <person name="Wang L."/>
            <person name="Qu L."/>
            <person name="Liu H."/>
            <person name="Sun Y."/>
            <person name="Le M."/>
            <person name="Wang Q."/>
            <person name="Wei S."/>
            <person name="Zheng Y."/>
            <person name="Lin W."/>
            <person name="Duan Y."/>
            <person name="Cao H."/>
            <person name="Xiong S."/>
            <person name="Wang X."/>
            <person name="Wei L."/>
            <person name="Li C."/>
            <person name="Ma Q."/>
            <person name="Ju M."/>
            <person name="Zhao R."/>
            <person name="Li G."/>
            <person name="Mu C."/>
            <person name="Tian Q."/>
            <person name="Mei H."/>
            <person name="Zhang T."/>
            <person name="Gao T."/>
            <person name="Zhang H."/>
        </authorList>
    </citation>
    <scope>NUCLEOTIDE SEQUENCE</scope>
    <source>
        <strain evidence="1">3651</strain>
    </source>
</reference>
<dbReference type="Proteomes" id="UP001293254">
    <property type="component" value="Unassembled WGS sequence"/>
</dbReference>
<dbReference type="EMBL" id="JACGWO010000006">
    <property type="protein sequence ID" value="KAK4425276.1"/>
    <property type="molecule type" value="Genomic_DNA"/>
</dbReference>
<sequence>MAQNYDNWERLVGAVLRRERDKEIALRHSRDASSTSDVSFSDEQSVVELPMDYSDLTLHHSEWKEMLPPHKQIVVWTSAYMSFFLDPGTGKNCFMLGVPNLVMSEIFASEYHSESRFLAVAVPRYSVGKKTTISIEGRIKTQMLSPETLYASYLVFRLRNKDLYHELDLARSTSTVVRFMHDAESKYDYSERQDDHQTTLSFRQGISDRGDGWMEIRLGDFYVDEGSQGIVEARFLNTNDFSMEGHLIVEGIEFRPTMMRISAFFRKPTEVGKSKNKKGKGIFANFRIPST</sequence>
<protein>
    <submittedName>
        <fullName evidence="1">F-box protein PP2-B1</fullName>
    </submittedName>
</protein>
<evidence type="ECO:0000313" key="1">
    <source>
        <dbReference type="EMBL" id="KAK4425276.1"/>
    </source>
</evidence>
<name>A0AAE1Y7T3_9LAMI</name>
<accession>A0AAE1Y7T3</accession>
<proteinExistence type="predicted"/>
<organism evidence="1 2">
    <name type="scientific">Sesamum alatum</name>
    <dbReference type="NCBI Taxonomy" id="300844"/>
    <lineage>
        <taxon>Eukaryota</taxon>
        <taxon>Viridiplantae</taxon>
        <taxon>Streptophyta</taxon>
        <taxon>Embryophyta</taxon>
        <taxon>Tracheophyta</taxon>
        <taxon>Spermatophyta</taxon>
        <taxon>Magnoliopsida</taxon>
        <taxon>eudicotyledons</taxon>
        <taxon>Gunneridae</taxon>
        <taxon>Pentapetalae</taxon>
        <taxon>asterids</taxon>
        <taxon>lamiids</taxon>
        <taxon>Lamiales</taxon>
        <taxon>Pedaliaceae</taxon>
        <taxon>Sesamum</taxon>
    </lineage>
</organism>
<dbReference type="AlphaFoldDB" id="A0AAE1Y7T3"/>